<dbReference type="EMBL" id="LR796961">
    <property type="protein sequence ID" value="CAB4178335.1"/>
    <property type="molecule type" value="Genomic_DNA"/>
</dbReference>
<evidence type="ECO:0000313" key="7">
    <source>
        <dbReference type="EMBL" id="CAB4191720.1"/>
    </source>
</evidence>
<dbReference type="EMBL" id="LR796762">
    <property type="protein sequence ID" value="CAB4164715.1"/>
    <property type="molecule type" value="Genomic_DNA"/>
</dbReference>
<evidence type="ECO:0000313" key="3">
    <source>
        <dbReference type="EMBL" id="CAB4160301.1"/>
    </source>
</evidence>
<evidence type="ECO:0000313" key="2">
    <source>
        <dbReference type="EMBL" id="CAB4156179.1"/>
    </source>
</evidence>
<evidence type="ECO:0000313" key="1">
    <source>
        <dbReference type="EMBL" id="CAB4145268.1"/>
    </source>
</evidence>
<evidence type="ECO:0000313" key="10">
    <source>
        <dbReference type="EMBL" id="CAB4217952.1"/>
    </source>
</evidence>
<evidence type="ECO:0000313" key="11">
    <source>
        <dbReference type="EMBL" id="CAB5225197.1"/>
    </source>
</evidence>
<evidence type="ECO:0000313" key="12">
    <source>
        <dbReference type="EMBL" id="CAB5228862.1"/>
    </source>
</evidence>
<dbReference type="EMBL" id="LR797395">
    <property type="protein sequence ID" value="CAB4213188.1"/>
    <property type="molecule type" value="Genomic_DNA"/>
</dbReference>
<sequence>MKLTDEQKSVIRTELFSEVKNPDLRSRIISTAYGFANENGEDGDLEKMVRYLMDNKDKIDELFNEYGLSIPFQTEK</sequence>
<dbReference type="EMBL" id="LR797452">
    <property type="protein sequence ID" value="CAB4217952.1"/>
    <property type="molecule type" value="Genomic_DNA"/>
</dbReference>
<dbReference type="EMBL" id="LR797177">
    <property type="protein sequence ID" value="CAB4191720.1"/>
    <property type="molecule type" value="Genomic_DNA"/>
</dbReference>
<dbReference type="EMBL" id="LR798341">
    <property type="protein sequence ID" value="CAB5225197.1"/>
    <property type="molecule type" value="Genomic_DNA"/>
</dbReference>
<evidence type="ECO:0000313" key="8">
    <source>
        <dbReference type="EMBL" id="CAB4200745.1"/>
    </source>
</evidence>
<evidence type="ECO:0000313" key="5">
    <source>
        <dbReference type="EMBL" id="CAB4171762.1"/>
    </source>
</evidence>
<proteinExistence type="predicted"/>
<protein>
    <submittedName>
        <fullName evidence="4">Uncharacterized protein</fullName>
    </submittedName>
</protein>
<name>A0A6J5P6H4_9CAUD</name>
<reference evidence="4" key="1">
    <citation type="submission" date="2020-04" db="EMBL/GenBank/DDBJ databases">
        <authorList>
            <person name="Chiriac C."/>
            <person name="Salcher M."/>
            <person name="Ghai R."/>
            <person name="Kavagutti S V."/>
        </authorList>
    </citation>
    <scope>NUCLEOTIDE SEQUENCE</scope>
</reference>
<evidence type="ECO:0000313" key="6">
    <source>
        <dbReference type="EMBL" id="CAB4178335.1"/>
    </source>
</evidence>
<accession>A0A6J5P6H4</accession>
<dbReference type="EMBL" id="LR797305">
    <property type="protein sequence ID" value="CAB4200745.1"/>
    <property type="molecule type" value="Genomic_DNA"/>
</dbReference>
<gene>
    <name evidence="6" type="ORF">UFOVP1002_86</name>
    <name evidence="7" type="ORF">UFOVP1217_109</name>
    <name evidence="8" type="ORF">UFOVP1343_93</name>
    <name evidence="9" type="ORF">UFOVP1438_142</name>
    <name evidence="12" type="ORF">UFOVP1541_43</name>
    <name evidence="10" type="ORF">UFOVP1592_138</name>
    <name evidence="1" type="ORF">UFOVP465_187</name>
    <name evidence="2" type="ORF">UFOVP666_45</name>
    <name evidence="3" type="ORF">UFOVP727_122</name>
    <name evidence="11" type="ORF">UFOVP741_125</name>
    <name evidence="4" type="ORF">UFOVP819_73</name>
    <name evidence="5" type="ORF">UFOVP926_14</name>
</gene>
<dbReference type="EMBL" id="LR796698">
    <property type="protein sequence ID" value="CAB4160301.1"/>
    <property type="molecule type" value="Genomic_DNA"/>
</dbReference>
<dbReference type="EMBL" id="LR796878">
    <property type="protein sequence ID" value="CAB4171762.1"/>
    <property type="molecule type" value="Genomic_DNA"/>
</dbReference>
<organism evidence="4">
    <name type="scientific">uncultured Caudovirales phage</name>
    <dbReference type="NCBI Taxonomy" id="2100421"/>
    <lineage>
        <taxon>Viruses</taxon>
        <taxon>Duplodnaviria</taxon>
        <taxon>Heunggongvirae</taxon>
        <taxon>Uroviricota</taxon>
        <taxon>Caudoviricetes</taxon>
        <taxon>Peduoviridae</taxon>
        <taxon>Maltschvirus</taxon>
        <taxon>Maltschvirus maltsch</taxon>
    </lineage>
</organism>
<dbReference type="EMBL" id="LR798395">
    <property type="protein sequence ID" value="CAB5228862.1"/>
    <property type="molecule type" value="Genomic_DNA"/>
</dbReference>
<dbReference type="EMBL" id="LR796644">
    <property type="protein sequence ID" value="CAB4156179.1"/>
    <property type="molecule type" value="Genomic_DNA"/>
</dbReference>
<evidence type="ECO:0000313" key="4">
    <source>
        <dbReference type="EMBL" id="CAB4164715.1"/>
    </source>
</evidence>
<evidence type="ECO:0000313" key="9">
    <source>
        <dbReference type="EMBL" id="CAB4213188.1"/>
    </source>
</evidence>
<dbReference type="EMBL" id="LR796443">
    <property type="protein sequence ID" value="CAB4145268.1"/>
    <property type="molecule type" value="Genomic_DNA"/>
</dbReference>